<dbReference type="InterPro" id="IPR013105">
    <property type="entry name" value="TPR_2"/>
</dbReference>
<dbReference type="Proteomes" id="UP000216024">
    <property type="component" value="Unassembled WGS sequence"/>
</dbReference>
<feature type="repeat" description="TPR" evidence="3">
    <location>
        <begin position="151"/>
        <end position="184"/>
    </location>
</feature>
<dbReference type="PROSITE" id="PS50005">
    <property type="entry name" value="TPR"/>
    <property type="match status" value="8"/>
</dbReference>
<accession>A0A267ML27</accession>
<dbReference type="GO" id="GO:0000030">
    <property type="term" value="F:mannosyltransferase activity"/>
    <property type="evidence" value="ECO:0007669"/>
    <property type="project" value="TreeGrafter"/>
</dbReference>
<dbReference type="PANTHER" id="PTHR44227:SF3">
    <property type="entry name" value="PROTEIN O-MANNOSYL-TRANSFERASE TMTC4"/>
    <property type="match status" value="1"/>
</dbReference>
<dbReference type="InterPro" id="IPR052346">
    <property type="entry name" value="O-mannosyl-transferase_TMTC"/>
</dbReference>
<dbReference type="GO" id="GO:0006508">
    <property type="term" value="P:proteolysis"/>
    <property type="evidence" value="ECO:0007669"/>
    <property type="project" value="InterPro"/>
</dbReference>
<dbReference type="GO" id="GO:0008236">
    <property type="term" value="F:serine-type peptidase activity"/>
    <property type="evidence" value="ECO:0007669"/>
    <property type="project" value="InterPro"/>
</dbReference>
<sequence length="729" mass="85529">MSNKRKSIFLVVVITILLSTNITNAISNLTHTYNKTGLELMDKEKYEEAIGYFEKSLKASPKYEDDFLKNPNKIYEKDDELWDAPLNNLSWAYYELGEYEKSVRYIKESLRILPNDDVEYFNGAKTYFELGDVDTALGYYKKAAEMTTEYYEAYFGIGRCYYEKGEYKKALNAFNKYLEYNKDSINTNLFKVYCYLYDNKEKDALIYINYLMKTYPDNHNIYYDKAEVLKTIGNYDKIKEFYDDYIEKFSEKGNLEYDMGRMAYSKGRFEEALNYFTRATQKDNENEYYHIAIGYTYRELGQLEKASQHGEKAIRVNPNSYAGYTLLGDVEITRQDYVKAIEFFNKSINIQPNFESAYEGKLAALYLNKRYEKVIESGLKYEEMFENNYGISLYLGNSYFQLLKYDEAIDEYKNIYSIDPENSMVLSSISMSYFYLDDFNNARNFANKALKIDPMDPNSLFVKEYLEDMDKPIVNLIDELFKEEYLYYGELKDYNNEIKDYLDKKNLSNGNVDKLLNELKKEDDIFTYSIYGKNYDYVEKEEEESEIFTWADKDKYYVKIDNFYLNTDEQFIKFIDSIDNPENKKLIIDLRYNTGGTTESANIILDTLLPECIVSSTVDRNNKKSEYKSDAAQTKFEKIYVFVDKDTASAAELLTLGLKDKLENVTIIGEKTFGKGVGQVVYNHKKKHILLAIVNHKWYVGDKNVLGVGIEPDIKVSGPTKEDYFKYVN</sequence>
<evidence type="ECO:0000256" key="4">
    <source>
        <dbReference type="SAM" id="SignalP"/>
    </source>
</evidence>
<dbReference type="Pfam" id="PF13432">
    <property type="entry name" value="TPR_16"/>
    <property type="match status" value="1"/>
</dbReference>
<keyword evidence="1" id="KW-0677">Repeat</keyword>
<feature type="domain" description="Tail specific protease" evidence="5">
    <location>
        <begin position="509"/>
        <end position="717"/>
    </location>
</feature>
<dbReference type="InterPro" id="IPR005151">
    <property type="entry name" value="Tail-specific_protease"/>
</dbReference>
<dbReference type="InterPro" id="IPR019734">
    <property type="entry name" value="TPR_rpt"/>
</dbReference>
<evidence type="ECO:0000313" key="6">
    <source>
        <dbReference type="EMBL" id="PAB60304.1"/>
    </source>
</evidence>
<dbReference type="SUPFAM" id="SSF48452">
    <property type="entry name" value="TPR-like"/>
    <property type="match status" value="2"/>
</dbReference>
<dbReference type="RefSeq" id="WP_095131692.1">
    <property type="nucleotide sequence ID" value="NZ_NIBG01000003.1"/>
</dbReference>
<proteinExistence type="predicted"/>
<feature type="repeat" description="TPR" evidence="3">
    <location>
        <begin position="321"/>
        <end position="354"/>
    </location>
</feature>
<keyword evidence="2 3" id="KW-0802">TPR repeat</keyword>
<dbReference type="CDD" id="cd06567">
    <property type="entry name" value="Peptidase_S41"/>
    <property type="match status" value="1"/>
</dbReference>
<reference evidence="6 7" key="1">
    <citation type="submission" date="2017-06" db="EMBL/GenBank/DDBJ databases">
        <title>Draft genome sequence of anaerobic fermentative bacterium Anaeromicrobium sediminis DY2726D isolated from West Pacific Ocean sediments.</title>
        <authorList>
            <person name="Zeng X."/>
        </authorList>
    </citation>
    <scope>NUCLEOTIDE SEQUENCE [LARGE SCALE GENOMIC DNA]</scope>
    <source>
        <strain evidence="6 7">DY2726D</strain>
    </source>
</reference>
<dbReference type="Pfam" id="PF13181">
    <property type="entry name" value="TPR_8"/>
    <property type="match status" value="2"/>
</dbReference>
<keyword evidence="4" id="KW-0732">Signal</keyword>
<feature type="repeat" description="TPR" evidence="3">
    <location>
        <begin position="30"/>
        <end position="63"/>
    </location>
</feature>
<feature type="repeat" description="TPR" evidence="3">
    <location>
        <begin position="83"/>
        <end position="116"/>
    </location>
</feature>
<feature type="repeat" description="TPR" evidence="3">
    <location>
        <begin position="423"/>
        <end position="456"/>
    </location>
</feature>
<dbReference type="EMBL" id="NIBG01000003">
    <property type="protein sequence ID" value="PAB60304.1"/>
    <property type="molecule type" value="Genomic_DNA"/>
</dbReference>
<dbReference type="InterPro" id="IPR011990">
    <property type="entry name" value="TPR-like_helical_dom_sf"/>
</dbReference>
<feature type="repeat" description="TPR" evidence="3">
    <location>
        <begin position="287"/>
        <end position="320"/>
    </location>
</feature>
<dbReference type="SMART" id="SM00028">
    <property type="entry name" value="TPR"/>
    <property type="match status" value="9"/>
</dbReference>
<dbReference type="SUPFAM" id="SSF52096">
    <property type="entry name" value="ClpP/crotonase"/>
    <property type="match status" value="1"/>
</dbReference>
<evidence type="ECO:0000256" key="2">
    <source>
        <dbReference type="ARBA" id="ARBA00022803"/>
    </source>
</evidence>
<dbReference type="Gene3D" id="3.90.226.10">
    <property type="entry name" value="2-enoyl-CoA Hydratase, Chain A, domain 1"/>
    <property type="match status" value="1"/>
</dbReference>
<evidence type="ECO:0000259" key="5">
    <source>
        <dbReference type="SMART" id="SM00245"/>
    </source>
</evidence>
<organism evidence="6 7">
    <name type="scientific">Anaeromicrobium sediminis</name>
    <dbReference type="NCBI Taxonomy" id="1478221"/>
    <lineage>
        <taxon>Bacteria</taxon>
        <taxon>Bacillati</taxon>
        <taxon>Bacillota</taxon>
        <taxon>Clostridia</taxon>
        <taxon>Peptostreptococcales</taxon>
        <taxon>Thermotaleaceae</taxon>
        <taxon>Anaeromicrobium</taxon>
    </lineage>
</organism>
<dbReference type="PANTHER" id="PTHR44227">
    <property type="match status" value="1"/>
</dbReference>
<dbReference type="GO" id="GO:0035269">
    <property type="term" value="P:protein O-linked glycosylation via mannose"/>
    <property type="evidence" value="ECO:0007669"/>
    <property type="project" value="TreeGrafter"/>
</dbReference>
<gene>
    <name evidence="6" type="ORF">CCE28_05245</name>
</gene>
<dbReference type="SMART" id="SM00245">
    <property type="entry name" value="TSPc"/>
    <property type="match status" value="1"/>
</dbReference>
<dbReference type="OrthoDB" id="2079738at2"/>
<dbReference type="GO" id="GO:0030968">
    <property type="term" value="P:endoplasmic reticulum unfolded protein response"/>
    <property type="evidence" value="ECO:0007669"/>
    <property type="project" value="TreeGrafter"/>
</dbReference>
<evidence type="ECO:0000313" key="7">
    <source>
        <dbReference type="Proteomes" id="UP000216024"/>
    </source>
</evidence>
<dbReference type="PROSITE" id="PS50293">
    <property type="entry name" value="TPR_REGION"/>
    <property type="match status" value="1"/>
</dbReference>
<dbReference type="InterPro" id="IPR029045">
    <property type="entry name" value="ClpP/crotonase-like_dom_sf"/>
</dbReference>
<keyword evidence="7" id="KW-1185">Reference proteome</keyword>
<evidence type="ECO:0000256" key="3">
    <source>
        <dbReference type="PROSITE-ProRule" id="PRU00339"/>
    </source>
</evidence>
<dbReference type="Pfam" id="PF07719">
    <property type="entry name" value="TPR_2"/>
    <property type="match status" value="1"/>
</dbReference>
<dbReference type="Pfam" id="PF03572">
    <property type="entry name" value="Peptidase_S41"/>
    <property type="match status" value="1"/>
</dbReference>
<dbReference type="Gene3D" id="1.25.40.10">
    <property type="entry name" value="Tetratricopeptide repeat domain"/>
    <property type="match status" value="2"/>
</dbReference>
<name>A0A267ML27_9FIRM</name>
<feature type="signal peptide" evidence="4">
    <location>
        <begin position="1"/>
        <end position="25"/>
    </location>
</feature>
<feature type="repeat" description="TPR" evidence="3">
    <location>
        <begin position="389"/>
        <end position="422"/>
    </location>
</feature>
<feature type="repeat" description="TPR" evidence="3">
    <location>
        <begin position="253"/>
        <end position="286"/>
    </location>
</feature>
<dbReference type="Pfam" id="PF14559">
    <property type="entry name" value="TPR_19"/>
    <property type="match status" value="1"/>
</dbReference>
<feature type="chain" id="PRO_5011995193" description="Tail specific protease domain-containing protein" evidence="4">
    <location>
        <begin position="26"/>
        <end position="729"/>
    </location>
</feature>
<protein>
    <recommendedName>
        <fullName evidence="5">Tail specific protease domain-containing protein</fullName>
    </recommendedName>
</protein>
<evidence type="ECO:0000256" key="1">
    <source>
        <dbReference type="ARBA" id="ARBA00022737"/>
    </source>
</evidence>
<comment type="caution">
    <text evidence="6">The sequence shown here is derived from an EMBL/GenBank/DDBJ whole genome shotgun (WGS) entry which is preliminary data.</text>
</comment>
<dbReference type="AlphaFoldDB" id="A0A267ML27"/>